<proteinExistence type="predicted"/>
<evidence type="ECO:0008006" key="3">
    <source>
        <dbReference type="Google" id="ProtNLM"/>
    </source>
</evidence>
<dbReference type="OrthoDB" id="3180855at2"/>
<dbReference type="STRING" id="1206085.SAMN05443575_1691"/>
<dbReference type="RefSeq" id="WP_073388522.1">
    <property type="nucleotide sequence ID" value="NZ_FQVU01000002.1"/>
</dbReference>
<dbReference type="GO" id="GO:0005829">
    <property type="term" value="C:cytosol"/>
    <property type="evidence" value="ECO:0007669"/>
    <property type="project" value="TreeGrafter"/>
</dbReference>
<evidence type="ECO:0000313" key="1">
    <source>
        <dbReference type="EMBL" id="SHG21197.1"/>
    </source>
</evidence>
<dbReference type="InterPro" id="IPR000150">
    <property type="entry name" value="Cof"/>
</dbReference>
<dbReference type="PANTHER" id="PTHR10000:SF8">
    <property type="entry name" value="HAD SUPERFAMILY HYDROLASE-LIKE, TYPE 3"/>
    <property type="match status" value="1"/>
</dbReference>
<dbReference type="NCBIfam" id="TIGR00099">
    <property type="entry name" value="Cof-subfamily"/>
    <property type="match status" value="1"/>
</dbReference>
<dbReference type="AlphaFoldDB" id="A0A1M5HZ19"/>
<evidence type="ECO:0000313" key="2">
    <source>
        <dbReference type="Proteomes" id="UP000186132"/>
    </source>
</evidence>
<keyword evidence="2" id="KW-1185">Reference proteome</keyword>
<sequence>MIRFVATDIDGTLLGSDGEVSARNRAALDAAADAGLHVAFVTGRPPRWLDDLVDATGHHGVAVGANGAVLYDMATEELLVSYTLDEALMRELAKSLRAEFPGVAFALEFGHGFAAEPEYVHDWQINPRTDRRGVAIPPPRIGSLDEIVDGPAVKLLAKDRSVDPDAFLTAATEVVGDRATLTHSSSYGLLELSAPGVTKATGLAELAERHGVAPHEIAAIGDMPNDIPMLLWAGRSYAVGNAHPAVKEAADEVTVSNDDDAVGRLIESVLAGY</sequence>
<dbReference type="InterPro" id="IPR023214">
    <property type="entry name" value="HAD_sf"/>
</dbReference>
<dbReference type="GO" id="GO:0000287">
    <property type="term" value="F:magnesium ion binding"/>
    <property type="evidence" value="ECO:0007669"/>
    <property type="project" value="TreeGrafter"/>
</dbReference>
<dbReference type="SUPFAM" id="SSF56784">
    <property type="entry name" value="HAD-like"/>
    <property type="match status" value="1"/>
</dbReference>
<protein>
    <recommendedName>
        <fullName evidence="3">Cof subfamily of IIB subfamily of haloacid dehalogenase superfamily/HAD-superfamily hydrolase, subfamily IIB</fullName>
    </recommendedName>
</protein>
<name>A0A1M5HZ19_9ACTN</name>
<gene>
    <name evidence="1" type="ORF">SAMN05443575_1691</name>
</gene>
<dbReference type="GO" id="GO:0016791">
    <property type="term" value="F:phosphatase activity"/>
    <property type="evidence" value="ECO:0007669"/>
    <property type="project" value="TreeGrafter"/>
</dbReference>
<dbReference type="Proteomes" id="UP000186132">
    <property type="component" value="Unassembled WGS sequence"/>
</dbReference>
<dbReference type="Pfam" id="PF08282">
    <property type="entry name" value="Hydrolase_3"/>
    <property type="match status" value="1"/>
</dbReference>
<dbReference type="EMBL" id="FQVU01000002">
    <property type="protein sequence ID" value="SHG21197.1"/>
    <property type="molecule type" value="Genomic_DNA"/>
</dbReference>
<dbReference type="PANTHER" id="PTHR10000">
    <property type="entry name" value="PHOSPHOSERINE PHOSPHATASE"/>
    <property type="match status" value="1"/>
</dbReference>
<dbReference type="Gene3D" id="3.30.1240.10">
    <property type="match status" value="1"/>
</dbReference>
<reference evidence="1 2" key="1">
    <citation type="submission" date="2016-11" db="EMBL/GenBank/DDBJ databases">
        <authorList>
            <person name="Jaros S."/>
            <person name="Januszkiewicz K."/>
            <person name="Wedrychowicz H."/>
        </authorList>
    </citation>
    <scope>NUCLEOTIDE SEQUENCE [LARGE SCALE GENOMIC DNA]</scope>
    <source>
        <strain evidence="1 2">DSM 45627</strain>
    </source>
</reference>
<dbReference type="InterPro" id="IPR036412">
    <property type="entry name" value="HAD-like_sf"/>
</dbReference>
<organism evidence="1 2">
    <name type="scientific">Jatrophihabitans endophyticus</name>
    <dbReference type="NCBI Taxonomy" id="1206085"/>
    <lineage>
        <taxon>Bacteria</taxon>
        <taxon>Bacillati</taxon>
        <taxon>Actinomycetota</taxon>
        <taxon>Actinomycetes</taxon>
        <taxon>Jatrophihabitantales</taxon>
        <taxon>Jatrophihabitantaceae</taxon>
        <taxon>Jatrophihabitans</taxon>
    </lineage>
</organism>
<dbReference type="Gene3D" id="3.40.50.1000">
    <property type="entry name" value="HAD superfamily/HAD-like"/>
    <property type="match status" value="1"/>
</dbReference>
<accession>A0A1M5HZ19</accession>